<dbReference type="AlphaFoldDB" id="A0A9D1G400"/>
<organism evidence="2 3">
    <name type="scientific">Candidatus Scatomorpha pullistercoris</name>
    <dbReference type="NCBI Taxonomy" id="2840929"/>
    <lineage>
        <taxon>Bacteria</taxon>
        <taxon>Bacillati</taxon>
        <taxon>Bacillota</taxon>
        <taxon>Clostridia</taxon>
        <taxon>Eubacteriales</taxon>
        <taxon>Candidatus Scatomorpha</taxon>
    </lineage>
</organism>
<evidence type="ECO:0000259" key="1">
    <source>
        <dbReference type="Pfam" id="PF01636"/>
    </source>
</evidence>
<dbReference type="Proteomes" id="UP000886876">
    <property type="component" value="Unassembled WGS sequence"/>
</dbReference>
<name>A0A9D1G400_9FIRM</name>
<dbReference type="SUPFAM" id="SSF56112">
    <property type="entry name" value="Protein kinase-like (PK-like)"/>
    <property type="match status" value="1"/>
</dbReference>
<evidence type="ECO:0000313" key="2">
    <source>
        <dbReference type="EMBL" id="HIS97112.1"/>
    </source>
</evidence>
<dbReference type="PANTHER" id="PTHR21064:SF5">
    <property type="entry name" value="SLR1880 PROTEIN"/>
    <property type="match status" value="1"/>
</dbReference>
<feature type="domain" description="Aminoglycoside phosphotransferase" evidence="1">
    <location>
        <begin position="26"/>
        <end position="268"/>
    </location>
</feature>
<protein>
    <submittedName>
        <fullName evidence="2">Aminoglycoside phosphotransferase family protein</fullName>
    </submittedName>
</protein>
<dbReference type="InterPro" id="IPR002575">
    <property type="entry name" value="Aminoglycoside_PTrfase"/>
</dbReference>
<reference evidence="2" key="1">
    <citation type="submission" date="2020-10" db="EMBL/GenBank/DDBJ databases">
        <authorList>
            <person name="Gilroy R."/>
        </authorList>
    </citation>
    <scope>NUCLEOTIDE SEQUENCE</scope>
    <source>
        <strain evidence="2">ChiHecec3B27-6122</strain>
    </source>
</reference>
<sequence>MSEAEKLLGEALGAYDFGGELVGAVRYGSGHINDTFVVHTQPGEEPCRRFILQRISSAAFKHPDEVMANIAGVTSFLGEKIREAGGDPERETMSVWATKDGRNYYTDSEGGAWRVYPFVEDTICLQKAETPELFRASAVAFGRFQRMLKDYPADTLYETIPKFHDTEDRLAKLKAAVEADVMGRVKEVGTELKFVAEREADCSVALSALREGRLPLRVTHNDTKLNNILIDRKSGEGICVIDLDTVMPGLSINDFGDSIRFGANHSAEDERDLTRVNFDLELFDVYAGGFLEGAGGALTEAELDYLPWGAKLMTLECGIRFLTDYLEGDHYFRIHREGQNLDRCRTQFKLVADMESAWDDMKAVIDKYR</sequence>
<evidence type="ECO:0000313" key="3">
    <source>
        <dbReference type="Proteomes" id="UP000886876"/>
    </source>
</evidence>
<gene>
    <name evidence="2" type="ORF">IAD42_03975</name>
</gene>
<dbReference type="Gene3D" id="3.90.1200.10">
    <property type="match status" value="1"/>
</dbReference>
<accession>A0A9D1G400</accession>
<proteinExistence type="predicted"/>
<reference evidence="2" key="2">
    <citation type="journal article" date="2021" name="PeerJ">
        <title>Extensive microbial diversity within the chicken gut microbiome revealed by metagenomics and culture.</title>
        <authorList>
            <person name="Gilroy R."/>
            <person name="Ravi A."/>
            <person name="Getino M."/>
            <person name="Pursley I."/>
            <person name="Horton D.L."/>
            <person name="Alikhan N.F."/>
            <person name="Baker D."/>
            <person name="Gharbi K."/>
            <person name="Hall N."/>
            <person name="Watson M."/>
            <person name="Adriaenssens E.M."/>
            <person name="Foster-Nyarko E."/>
            <person name="Jarju S."/>
            <person name="Secka A."/>
            <person name="Antonio M."/>
            <person name="Oren A."/>
            <person name="Chaudhuri R.R."/>
            <person name="La Ragione R."/>
            <person name="Hildebrand F."/>
            <person name="Pallen M.J."/>
        </authorList>
    </citation>
    <scope>NUCLEOTIDE SEQUENCE</scope>
    <source>
        <strain evidence="2">ChiHecec3B27-6122</strain>
    </source>
</reference>
<dbReference type="Pfam" id="PF01636">
    <property type="entry name" value="APH"/>
    <property type="match status" value="1"/>
</dbReference>
<dbReference type="EMBL" id="DVJS01000094">
    <property type="protein sequence ID" value="HIS97112.1"/>
    <property type="molecule type" value="Genomic_DNA"/>
</dbReference>
<dbReference type="PANTHER" id="PTHR21064">
    <property type="entry name" value="AMINOGLYCOSIDE PHOSPHOTRANSFERASE DOMAIN-CONTAINING PROTEIN-RELATED"/>
    <property type="match status" value="1"/>
</dbReference>
<dbReference type="InterPro" id="IPR011009">
    <property type="entry name" value="Kinase-like_dom_sf"/>
</dbReference>
<comment type="caution">
    <text evidence="2">The sequence shown here is derived from an EMBL/GenBank/DDBJ whole genome shotgun (WGS) entry which is preliminary data.</text>
</comment>
<dbReference type="InterPro" id="IPR050249">
    <property type="entry name" value="Pseudomonas-type_ThrB"/>
</dbReference>